<evidence type="ECO:0000313" key="8">
    <source>
        <dbReference type="Proteomes" id="UP000326505"/>
    </source>
</evidence>
<name>A0A5P2XLE0_STRST</name>
<keyword evidence="3" id="KW-0408">Iron</keyword>
<dbReference type="OrthoDB" id="9782387at2"/>
<keyword evidence="1" id="KW-0949">S-adenosyl-L-methionine</keyword>
<accession>A0A5P2XLE0</accession>
<keyword evidence="9" id="KW-1185">Reference proteome</keyword>
<dbReference type="Pfam" id="PF04055">
    <property type="entry name" value="Radical_SAM"/>
    <property type="match status" value="1"/>
</dbReference>
<dbReference type="SFLD" id="SFLDG01067">
    <property type="entry name" value="SPASM/twitch_domain_containing"/>
    <property type="match status" value="1"/>
</dbReference>
<gene>
    <name evidence="7" type="ORF">CP982_38395</name>
    <name evidence="6" type="ORF">FHS40_001083</name>
</gene>
<evidence type="ECO:0000313" key="6">
    <source>
        <dbReference type="EMBL" id="MBB5102030.1"/>
    </source>
</evidence>
<dbReference type="GO" id="GO:0051536">
    <property type="term" value="F:iron-sulfur cluster binding"/>
    <property type="evidence" value="ECO:0007669"/>
    <property type="project" value="UniProtKB-KW"/>
</dbReference>
<evidence type="ECO:0000256" key="2">
    <source>
        <dbReference type="ARBA" id="ARBA00022723"/>
    </source>
</evidence>
<dbReference type="GO" id="GO:0003824">
    <property type="term" value="F:catalytic activity"/>
    <property type="evidence" value="ECO:0007669"/>
    <property type="project" value="InterPro"/>
</dbReference>
<dbReference type="GO" id="GO:0046872">
    <property type="term" value="F:metal ion binding"/>
    <property type="evidence" value="ECO:0007669"/>
    <property type="project" value="UniProtKB-KW"/>
</dbReference>
<dbReference type="AlphaFoldDB" id="A0A5P2XLE0"/>
<dbReference type="EMBL" id="CP023690">
    <property type="protein sequence ID" value="QEV63850.1"/>
    <property type="molecule type" value="Genomic_DNA"/>
</dbReference>
<sequence>MSSPVATVSGGPNVIVWDITYSCPLRCTHCYSESGRRASRQLPLVDMVRVTEAMLSLRPGAIVLAGGEPLVVKGLQEVVDRIVDAGVRPYLYTSGWSLRRSAIDDVLAKCADVSVSVDGATAEVHDAVRGRAGSFDRAMATLALLDRWVAGQRAGRAEHCTLTLDTTLVRSSFDQLELFCTDVVPRFPELHQVSIGAAMPIGLASRSSFAEQELLTDEQADLLVDPQHVAWLRSLVPPSVQVSVNDNRLLRYHPDLLAQGRIPAMQVEPDGRVRAMAIYEGTVGSLLADPPMELWKRSVARWSDPFVTETLSSVYTMKDWAAATRRIDYRFGTADDRARIDARPSAIPQGLPAS</sequence>
<dbReference type="Proteomes" id="UP000549009">
    <property type="component" value="Unassembled WGS sequence"/>
</dbReference>
<dbReference type="PANTHER" id="PTHR11228:SF7">
    <property type="entry name" value="PQQA PEPTIDE CYCLASE"/>
    <property type="match status" value="1"/>
</dbReference>
<reference evidence="6 9" key="2">
    <citation type="submission" date="2020-08" db="EMBL/GenBank/DDBJ databases">
        <title>Genomic Encyclopedia of Type Strains, Phase III (KMG-III): the genomes of soil and plant-associated and newly described type strains.</title>
        <authorList>
            <person name="Whitman W."/>
        </authorList>
    </citation>
    <scope>NUCLEOTIDE SEQUENCE [LARGE SCALE GENOMIC DNA]</scope>
    <source>
        <strain evidence="6 9">CECT 3146</strain>
    </source>
</reference>
<evidence type="ECO:0000259" key="5">
    <source>
        <dbReference type="PROSITE" id="PS51918"/>
    </source>
</evidence>
<evidence type="ECO:0000256" key="3">
    <source>
        <dbReference type="ARBA" id="ARBA00023004"/>
    </source>
</evidence>
<evidence type="ECO:0000256" key="1">
    <source>
        <dbReference type="ARBA" id="ARBA00022691"/>
    </source>
</evidence>
<organism evidence="7 8">
    <name type="scientific">Streptomyces spectabilis</name>
    <dbReference type="NCBI Taxonomy" id="68270"/>
    <lineage>
        <taxon>Bacteria</taxon>
        <taxon>Bacillati</taxon>
        <taxon>Actinomycetota</taxon>
        <taxon>Actinomycetes</taxon>
        <taxon>Kitasatosporales</taxon>
        <taxon>Streptomycetaceae</taxon>
        <taxon>Streptomyces</taxon>
    </lineage>
</organism>
<dbReference type="InterPro" id="IPR058240">
    <property type="entry name" value="rSAM_sf"/>
</dbReference>
<dbReference type="KEGG" id="sspb:CP982_38395"/>
<reference evidence="7 8" key="1">
    <citation type="submission" date="2017-09" db="EMBL/GenBank/DDBJ databases">
        <authorList>
            <person name="Lee N."/>
            <person name="Cho B.-K."/>
        </authorList>
    </citation>
    <scope>NUCLEOTIDE SEQUENCE [LARGE SCALE GENOMIC DNA]</scope>
    <source>
        <strain evidence="7 8">ATCC 27465</strain>
    </source>
</reference>
<evidence type="ECO:0000313" key="9">
    <source>
        <dbReference type="Proteomes" id="UP000549009"/>
    </source>
</evidence>
<feature type="domain" description="Radical SAM core" evidence="5">
    <location>
        <begin position="9"/>
        <end position="233"/>
    </location>
</feature>
<dbReference type="Gene3D" id="3.20.20.70">
    <property type="entry name" value="Aldolase class I"/>
    <property type="match status" value="1"/>
</dbReference>
<dbReference type="PANTHER" id="PTHR11228">
    <property type="entry name" value="RADICAL SAM DOMAIN PROTEIN"/>
    <property type="match status" value="1"/>
</dbReference>
<proteinExistence type="predicted"/>
<dbReference type="EMBL" id="JACHJD010000002">
    <property type="protein sequence ID" value="MBB5102030.1"/>
    <property type="molecule type" value="Genomic_DNA"/>
</dbReference>
<dbReference type="Proteomes" id="UP000326505">
    <property type="component" value="Chromosome"/>
</dbReference>
<evidence type="ECO:0000313" key="7">
    <source>
        <dbReference type="EMBL" id="QEV63850.1"/>
    </source>
</evidence>
<dbReference type="InterPro" id="IPR007197">
    <property type="entry name" value="rSAM"/>
</dbReference>
<keyword evidence="4" id="KW-0411">Iron-sulfur</keyword>
<dbReference type="PROSITE" id="PS51918">
    <property type="entry name" value="RADICAL_SAM"/>
    <property type="match status" value="1"/>
</dbReference>
<dbReference type="CDD" id="cd01335">
    <property type="entry name" value="Radical_SAM"/>
    <property type="match status" value="1"/>
</dbReference>
<keyword evidence="2" id="KW-0479">Metal-binding</keyword>
<dbReference type="InterPro" id="IPR050377">
    <property type="entry name" value="Radical_SAM_PqqE_MftC-like"/>
</dbReference>
<dbReference type="SFLD" id="SFLDS00029">
    <property type="entry name" value="Radical_SAM"/>
    <property type="match status" value="1"/>
</dbReference>
<protein>
    <submittedName>
        <fullName evidence="6">Organic radical activating enzyme</fullName>
    </submittedName>
    <submittedName>
        <fullName evidence="7">Radical SAM protein</fullName>
    </submittedName>
</protein>
<evidence type="ECO:0000256" key="4">
    <source>
        <dbReference type="ARBA" id="ARBA00023014"/>
    </source>
</evidence>
<dbReference type="SUPFAM" id="SSF102114">
    <property type="entry name" value="Radical SAM enzymes"/>
    <property type="match status" value="1"/>
</dbReference>
<dbReference type="InterPro" id="IPR013785">
    <property type="entry name" value="Aldolase_TIM"/>
</dbReference>
<dbReference type="RefSeq" id="WP_150514709.1">
    <property type="nucleotide sequence ID" value="NZ_BMSQ01000012.1"/>
</dbReference>